<dbReference type="Pfam" id="PF25973">
    <property type="entry name" value="BSH_CzcB"/>
    <property type="match status" value="1"/>
</dbReference>
<dbReference type="GO" id="GO:0015562">
    <property type="term" value="F:efflux transmembrane transporter activity"/>
    <property type="evidence" value="ECO:0007669"/>
    <property type="project" value="TreeGrafter"/>
</dbReference>
<dbReference type="EMBL" id="MTEJ01000198">
    <property type="protein sequence ID" value="OQX07753.1"/>
    <property type="molecule type" value="Genomic_DNA"/>
</dbReference>
<proteinExistence type="inferred from homology"/>
<feature type="domain" description="CzcB-like barrel-sandwich hybrid" evidence="2">
    <location>
        <begin position="83"/>
        <end position="218"/>
    </location>
</feature>
<dbReference type="GO" id="GO:1990281">
    <property type="term" value="C:efflux pump complex"/>
    <property type="evidence" value="ECO:0007669"/>
    <property type="project" value="TreeGrafter"/>
</dbReference>
<gene>
    <name evidence="3" type="ORF">BWK73_27195</name>
</gene>
<evidence type="ECO:0000313" key="3">
    <source>
        <dbReference type="EMBL" id="OQX07753.1"/>
    </source>
</evidence>
<protein>
    <recommendedName>
        <fullName evidence="2">CzcB-like barrel-sandwich hybrid domain-containing protein</fullName>
    </recommendedName>
</protein>
<dbReference type="AlphaFoldDB" id="A0A1Y1QK87"/>
<evidence type="ECO:0000256" key="1">
    <source>
        <dbReference type="ARBA" id="ARBA00009477"/>
    </source>
</evidence>
<dbReference type="NCBIfam" id="TIGR01730">
    <property type="entry name" value="RND_mfp"/>
    <property type="match status" value="1"/>
</dbReference>
<sequence length="366" mass="39607">MTYISFILVFRNHQKVIEMMRHFGLPQYALFTGLFLGAINPIWAATSLDSEPLAVTLIPLAKVLQISERSVPATLVSLNDSTLSAEVAGKVTRLLVDVGATVKAGQVLANLDCRDYTHSLSQAKASMTAAKARLSFAQSQWQRNQQLRKTGLLPAEQLEKAQADFDSAQADVAVNQAQVDTASLAVSRCEVTAPFAGQITQRHLQLGQQATPGSPAFQLLQHDVQELSAQLSAEEVAEQSQGKQLRFVADGVTLAVKRRAVVGQISGNTRTQEVRFSLQEPTTLAAGQSGRLVWQSPLPALPASWLVRRDTSLGVMLGEGDAAKFHPLPKAQEGQAAIVDLPDTTLLIDQNRLRVQHGQAIKVELP</sequence>
<accession>A0A1Y1QK87</accession>
<evidence type="ECO:0000259" key="2">
    <source>
        <dbReference type="Pfam" id="PF25973"/>
    </source>
</evidence>
<organism evidence="3 4">
    <name type="scientific">Thiothrix lacustris</name>
    <dbReference type="NCBI Taxonomy" id="525917"/>
    <lineage>
        <taxon>Bacteria</taxon>
        <taxon>Pseudomonadati</taxon>
        <taxon>Pseudomonadota</taxon>
        <taxon>Gammaproteobacteria</taxon>
        <taxon>Thiotrichales</taxon>
        <taxon>Thiotrichaceae</taxon>
        <taxon>Thiothrix</taxon>
    </lineage>
</organism>
<dbReference type="SUPFAM" id="SSF111369">
    <property type="entry name" value="HlyD-like secretion proteins"/>
    <property type="match status" value="1"/>
</dbReference>
<comment type="caution">
    <text evidence="3">The sequence shown here is derived from an EMBL/GenBank/DDBJ whole genome shotgun (WGS) entry which is preliminary data.</text>
</comment>
<dbReference type="Gene3D" id="1.10.287.470">
    <property type="entry name" value="Helix hairpin bin"/>
    <property type="match status" value="1"/>
</dbReference>
<reference evidence="3 4" key="1">
    <citation type="submission" date="2017-01" db="EMBL/GenBank/DDBJ databases">
        <title>Novel large sulfur bacteria in the metagenomes of groundwater-fed chemosynthetic microbial mats in the Lake Huron basin.</title>
        <authorList>
            <person name="Sharrar A.M."/>
            <person name="Flood B.E."/>
            <person name="Bailey J.V."/>
            <person name="Jones D.S."/>
            <person name="Biddanda B."/>
            <person name="Ruberg S.A."/>
            <person name="Marcus D.N."/>
            <person name="Dick G.J."/>
        </authorList>
    </citation>
    <scope>NUCLEOTIDE SEQUENCE [LARGE SCALE GENOMIC DNA]</scope>
    <source>
        <strain evidence="3">A8</strain>
    </source>
</reference>
<comment type="similarity">
    <text evidence="1">Belongs to the membrane fusion protein (MFP) (TC 8.A.1) family.</text>
</comment>
<dbReference type="InterPro" id="IPR006143">
    <property type="entry name" value="RND_pump_MFP"/>
</dbReference>
<dbReference type="Gene3D" id="2.40.50.100">
    <property type="match status" value="1"/>
</dbReference>
<name>A0A1Y1QK87_9GAMM</name>
<evidence type="ECO:0000313" key="4">
    <source>
        <dbReference type="Proteomes" id="UP000192491"/>
    </source>
</evidence>
<dbReference type="InterPro" id="IPR058647">
    <property type="entry name" value="BSH_CzcB-like"/>
</dbReference>
<dbReference type="Proteomes" id="UP000192491">
    <property type="component" value="Unassembled WGS sequence"/>
</dbReference>
<dbReference type="PANTHER" id="PTHR30469">
    <property type="entry name" value="MULTIDRUG RESISTANCE PROTEIN MDTA"/>
    <property type="match status" value="1"/>
</dbReference>
<dbReference type="PANTHER" id="PTHR30469:SF15">
    <property type="entry name" value="HLYD FAMILY OF SECRETION PROTEINS"/>
    <property type="match status" value="1"/>
</dbReference>
<dbReference type="Gene3D" id="2.40.30.170">
    <property type="match status" value="1"/>
</dbReference>